<organism evidence="8 9">
    <name type="scientific">Nonomuraea soli</name>
    <dbReference type="NCBI Taxonomy" id="1032476"/>
    <lineage>
        <taxon>Bacteria</taxon>
        <taxon>Bacillati</taxon>
        <taxon>Actinomycetota</taxon>
        <taxon>Actinomycetes</taxon>
        <taxon>Streptosporangiales</taxon>
        <taxon>Streptosporangiaceae</taxon>
        <taxon>Nonomuraea</taxon>
    </lineage>
</organism>
<dbReference type="EMBL" id="JACDUR010000009">
    <property type="protein sequence ID" value="MBA2896514.1"/>
    <property type="molecule type" value="Genomic_DNA"/>
</dbReference>
<keyword evidence="9" id="KW-1185">Reference proteome</keyword>
<gene>
    <name evidence="8" type="ORF">HNR30_007905</name>
</gene>
<accession>A0A7W0HUS8</accession>
<comment type="catalytic activity">
    <reaction evidence="4">
        <text>a quinol + 2 Fe(III)-[cytochrome c](out) = a quinone + 2 Fe(II)-[cytochrome c](out) + 2 H(+)(out)</text>
        <dbReference type="Rhea" id="RHEA:11484"/>
        <dbReference type="Rhea" id="RHEA-COMP:10350"/>
        <dbReference type="Rhea" id="RHEA-COMP:14399"/>
        <dbReference type="ChEBI" id="CHEBI:15378"/>
        <dbReference type="ChEBI" id="CHEBI:24646"/>
        <dbReference type="ChEBI" id="CHEBI:29033"/>
        <dbReference type="ChEBI" id="CHEBI:29034"/>
        <dbReference type="ChEBI" id="CHEBI:132124"/>
        <dbReference type="EC" id="7.1.1.8"/>
    </reaction>
</comment>
<dbReference type="InterPro" id="IPR027387">
    <property type="entry name" value="Cytb/b6-like_sf"/>
</dbReference>
<keyword evidence="6" id="KW-0812">Transmembrane</keyword>
<sequence length="178" mass="19130">MDRARQLLGDMLIYCFAVVLATGAFLAFFYVPSGREVVYDGLYTPLHGVMMSEAYASTLTIGFEVRGGLLIRQLHHSSSLLLLAGTAIWGLLGRFGRAFAALGACLLAVLGGYGTADDTLYGLPVAIVVWYGLHLAAALAVIVMLVQAARHESALRPRGPGFVLLGLVLSFLALWPFW</sequence>
<dbReference type="AlphaFoldDB" id="A0A7W0HUS8"/>
<dbReference type="InterPro" id="IPR016174">
    <property type="entry name" value="Di-haem_cyt_TM"/>
</dbReference>
<evidence type="ECO:0000259" key="7">
    <source>
        <dbReference type="PROSITE" id="PS51002"/>
    </source>
</evidence>
<evidence type="ECO:0000256" key="3">
    <source>
        <dbReference type="ARBA" id="ARBA00016116"/>
    </source>
</evidence>
<evidence type="ECO:0000256" key="6">
    <source>
        <dbReference type="SAM" id="Phobius"/>
    </source>
</evidence>
<dbReference type="Proteomes" id="UP000530928">
    <property type="component" value="Unassembled WGS sequence"/>
</dbReference>
<dbReference type="GO" id="GO:0008121">
    <property type="term" value="F:quinol-cytochrome-c reductase activity"/>
    <property type="evidence" value="ECO:0007669"/>
    <property type="project" value="UniProtKB-EC"/>
</dbReference>
<dbReference type="InterPro" id="IPR005797">
    <property type="entry name" value="Cyt_b/b6_N"/>
</dbReference>
<dbReference type="GO" id="GO:0016020">
    <property type="term" value="C:membrane"/>
    <property type="evidence" value="ECO:0007669"/>
    <property type="project" value="InterPro"/>
</dbReference>
<evidence type="ECO:0000313" key="9">
    <source>
        <dbReference type="Proteomes" id="UP000530928"/>
    </source>
</evidence>
<feature type="domain" description="Cytochrome b/b6 N-terminal region profile" evidence="7">
    <location>
        <begin position="1"/>
        <end position="178"/>
    </location>
</feature>
<dbReference type="GO" id="GO:0022904">
    <property type="term" value="P:respiratory electron transport chain"/>
    <property type="evidence" value="ECO:0007669"/>
    <property type="project" value="InterPro"/>
</dbReference>
<evidence type="ECO:0000256" key="2">
    <source>
        <dbReference type="ARBA" id="ARBA00012951"/>
    </source>
</evidence>
<feature type="transmembrane region" description="Helical" evidence="6">
    <location>
        <begin position="161"/>
        <end position="177"/>
    </location>
</feature>
<evidence type="ECO:0000256" key="1">
    <source>
        <dbReference type="ARBA" id="ARBA00001971"/>
    </source>
</evidence>
<evidence type="ECO:0000256" key="4">
    <source>
        <dbReference type="ARBA" id="ARBA00029351"/>
    </source>
</evidence>
<feature type="transmembrane region" description="Helical" evidence="6">
    <location>
        <begin position="128"/>
        <end position="149"/>
    </location>
</feature>
<evidence type="ECO:0000256" key="5">
    <source>
        <dbReference type="ARBA" id="ARBA00029568"/>
    </source>
</evidence>
<comment type="caution">
    <text evidence="8">The sequence shown here is derived from an EMBL/GenBank/DDBJ whole genome shotgun (WGS) entry which is preliminary data.</text>
</comment>
<dbReference type="GO" id="GO:0016491">
    <property type="term" value="F:oxidoreductase activity"/>
    <property type="evidence" value="ECO:0007669"/>
    <property type="project" value="InterPro"/>
</dbReference>
<name>A0A7W0HUS8_9ACTN</name>
<proteinExistence type="predicted"/>
<feature type="transmembrane region" description="Helical" evidence="6">
    <location>
        <begin position="99"/>
        <end position="116"/>
    </location>
</feature>
<dbReference type="EC" id="7.1.1.8" evidence="2"/>
<dbReference type="Gene3D" id="1.20.810.10">
    <property type="entry name" value="Cytochrome Bc1 Complex, Chain C"/>
    <property type="match status" value="1"/>
</dbReference>
<feature type="transmembrane region" description="Helical" evidence="6">
    <location>
        <begin position="12"/>
        <end position="31"/>
    </location>
</feature>
<dbReference type="SUPFAM" id="SSF81342">
    <property type="entry name" value="Transmembrane di-heme cytochromes"/>
    <property type="match status" value="1"/>
</dbReference>
<protein>
    <recommendedName>
        <fullName evidence="3">Cytochrome bc1 complex cytochrome b subunit</fullName>
        <ecNumber evidence="2">7.1.1.8</ecNumber>
    </recommendedName>
    <alternativeName>
        <fullName evidence="5">Cytochrome bc1 reductase complex subunit QcrB</fullName>
    </alternativeName>
</protein>
<feature type="transmembrane region" description="Helical" evidence="6">
    <location>
        <begin position="74"/>
        <end position="92"/>
    </location>
</feature>
<evidence type="ECO:0000313" key="8">
    <source>
        <dbReference type="EMBL" id="MBA2896514.1"/>
    </source>
</evidence>
<reference evidence="8 9" key="1">
    <citation type="submission" date="2020-07" db="EMBL/GenBank/DDBJ databases">
        <title>Genomic Encyclopedia of Type Strains, Phase IV (KMG-IV): sequencing the most valuable type-strain genomes for metagenomic binning, comparative biology and taxonomic classification.</title>
        <authorList>
            <person name="Goeker M."/>
        </authorList>
    </citation>
    <scope>NUCLEOTIDE SEQUENCE [LARGE SCALE GENOMIC DNA]</scope>
    <source>
        <strain evidence="8 9">DSM 45533</strain>
    </source>
</reference>
<keyword evidence="6" id="KW-1133">Transmembrane helix</keyword>
<dbReference type="PROSITE" id="PS51002">
    <property type="entry name" value="CYTB_NTER"/>
    <property type="match status" value="1"/>
</dbReference>
<comment type="cofactor">
    <cofactor evidence="1">
        <name>heme</name>
        <dbReference type="ChEBI" id="CHEBI:30413"/>
    </cofactor>
</comment>
<keyword evidence="6" id="KW-0472">Membrane</keyword>
<dbReference type="RefSeq" id="WP_181615252.1">
    <property type="nucleotide sequence ID" value="NZ_BAABAM010000004.1"/>
</dbReference>